<accession>A0A453CQV2</accession>
<dbReference type="EnsemblPlants" id="AET2Gv20928600.10">
    <property type="protein sequence ID" value="AET2Gv20928600.10"/>
    <property type="gene ID" value="AET2Gv20928600"/>
</dbReference>
<dbReference type="Gramene" id="AET2Gv20928600.10">
    <property type="protein sequence ID" value="AET2Gv20928600.10"/>
    <property type="gene ID" value="AET2Gv20928600"/>
</dbReference>
<reference evidence="2" key="2">
    <citation type="journal article" date="2017" name="Nat. Plants">
        <title>The Aegilops tauschii genome reveals multiple impacts of transposons.</title>
        <authorList>
            <person name="Zhao G."/>
            <person name="Zou C."/>
            <person name="Li K."/>
            <person name="Wang K."/>
            <person name="Li T."/>
            <person name="Gao L."/>
            <person name="Zhang X."/>
            <person name="Wang H."/>
            <person name="Yang Z."/>
            <person name="Liu X."/>
            <person name="Jiang W."/>
            <person name="Mao L."/>
            <person name="Kong X."/>
            <person name="Jiao Y."/>
            <person name="Jia J."/>
        </authorList>
    </citation>
    <scope>NUCLEOTIDE SEQUENCE [LARGE SCALE GENOMIC DNA]</scope>
    <source>
        <strain evidence="2">cv. AL8/78</strain>
    </source>
</reference>
<dbReference type="Proteomes" id="UP000015105">
    <property type="component" value="Chromosome 2D"/>
</dbReference>
<evidence type="ECO:0000313" key="1">
    <source>
        <dbReference type="EnsemblPlants" id="AET2Gv20928600.10"/>
    </source>
</evidence>
<keyword evidence="2" id="KW-1185">Reference proteome</keyword>
<organism evidence="1 2">
    <name type="scientific">Aegilops tauschii subsp. strangulata</name>
    <name type="common">Goatgrass</name>
    <dbReference type="NCBI Taxonomy" id="200361"/>
    <lineage>
        <taxon>Eukaryota</taxon>
        <taxon>Viridiplantae</taxon>
        <taxon>Streptophyta</taxon>
        <taxon>Embryophyta</taxon>
        <taxon>Tracheophyta</taxon>
        <taxon>Spermatophyta</taxon>
        <taxon>Magnoliopsida</taxon>
        <taxon>Liliopsida</taxon>
        <taxon>Poales</taxon>
        <taxon>Poaceae</taxon>
        <taxon>BOP clade</taxon>
        <taxon>Pooideae</taxon>
        <taxon>Triticodae</taxon>
        <taxon>Triticeae</taxon>
        <taxon>Triticinae</taxon>
        <taxon>Aegilops</taxon>
    </lineage>
</organism>
<reference evidence="1" key="5">
    <citation type="journal article" date="2021" name="G3 (Bethesda)">
        <title>Aegilops tauschii genome assembly Aet v5.0 features greater sequence contiguity and improved annotation.</title>
        <authorList>
            <person name="Wang L."/>
            <person name="Zhu T."/>
            <person name="Rodriguez J.C."/>
            <person name="Deal K.R."/>
            <person name="Dubcovsky J."/>
            <person name="McGuire P.E."/>
            <person name="Lux T."/>
            <person name="Spannagl M."/>
            <person name="Mayer K.F.X."/>
            <person name="Baldrich P."/>
            <person name="Meyers B.C."/>
            <person name="Huo N."/>
            <person name="Gu Y.Q."/>
            <person name="Zhou H."/>
            <person name="Devos K.M."/>
            <person name="Bennetzen J.L."/>
            <person name="Unver T."/>
            <person name="Budak H."/>
            <person name="Gulick P.J."/>
            <person name="Galiba G."/>
            <person name="Kalapos B."/>
            <person name="Nelson D.R."/>
            <person name="Li P."/>
            <person name="You F.M."/>
            <person name="Luo M.C."/>
            <person name="Dvorak J."/>
        </authorList>
    </citation>
    <scope>NUCLEOTIDE SEQUENCE [LARGE SCALE GENOMIC DNA]</scope>
    <source>
        <strain evidence="1">cv. AL8/78</strain>
    </source>
</reference>
<reference evidence="1" key="4">
    <citation type="submission" date="2019-03" db="UniProtKB">
        <authorList>
            <consortium name="EnsemblPlants"/>
        </authorList>
    </citation>
    <scope>IDENTIFICATION</scope>
</reference>
<reference evidence="1" key="3">
    <citation type="journal article" date="2017" name="Nature">
        <title>Genome sequence of the progenitor of the wheat D genome Aegilops tauschii.</title>
        <authorList>
            <person name="Luo M.C."/>
            <person name="Gu Y.Q."/>
            <person name="Puiu D."/>
            <person name="Wang H."/>
            <person name="Twardziok S.O."/>
            <person name="Deal K.R."/>
            <person name="Huo N."/>
            <person name="Zhu T."/>
            <person name="Wang L."/>
            <person name="Wang Y."/>
            <person name="McGuire P.E."/>
            <person name="Liu S."/>
            <person name="Long H."/>
            <person name="Ramasamy R.K."/>
            <person name="Rodriguez J.C."/>
            <person name="Van S.L."/>
            <person name="Yuan L."/>
            <person name="Wang Z."/>
            <person name="Xia Z."/>
            <person name="Xiao L."/>
            <person name="Anderson O.D."/>
            <person name="Ouyang S."/>
            <person name="Liang Y."/>
            <person name="Zimin A.V."/>
            <person name="Pertea G."/>
            <person name="Qi P."/>
            <person name="Bennetzen J.L."/>
            <person name="Dai X."/>
            <person name="Dawson M.W."/>
            <person name="Muller H.G."/>
            <person name="Kugler K."/>
            <person name="Rivarola-Duarte L."/>
            <person name="Spannagl M."/>
            <person name="Mayer K.F.X."/>
            <person name="Lu F.H."/>
            <person name="Bevan M.W."/>
            <person name="Leroy P."/>
            <person name="Li P."/>
            <person name="You F.M."/>
            <person name="Sun Q."/>
            <person name="Liu Z."/>
            <person name="Lyons E."/>
            <person name="Wicker T."/>
            <person name="Salzberg S.L."/>
            <person name="Devos K.M."/>
            <person name="Dvorak J."/>
        </authorList>
    </citation>
    <scope>NUCLEOTIDE SEQUENCE [LARGE SCALE GENOMIC DNA]</scope>
    <source>
        <strain evidence="1">cv. AL8/78</strain>
    </source>
</reference>
<dbReference type="AlphaFoldDB" id="A0A453CQV2"/>
<reference evidence="2" key="1">
    <citation type="journal article" date="2014" name="Science">
        <title>Ancient hybridizations among the ancestral genomes of bread wheat.</title>
        <authorList>
            <consortium name="International Wheat Genome Sequencing Consortium,"/>
            <person name="Marcussen T."/>
            <person name="Sandve S.R."/>
            <person name="Heier L."/>
            <person name="Spannagl M."/>
            <person name="Pfeifer M."/>
            <person name="Jakobsen K.S."/>
            <person name="Wulff B.B."/>
            <person name="Steuernagel B."/>
            <person name="Mayer K.F."/>
            <person name="Olsen O.A."/>
        </authorList>
    </citation>
    <scope>NUCLEOTIDE SEQUENCE [LARGE SCALE GENOMIC DNA]</scope>
    <source>
        <strain evidence="2">cv. AL8/78</strain>
    </source>
</reference>
<sequence length="195" mass="21307">ERLRPLPPLPEILPEAGSFAGRWPWGGRILAPSSSICPVSFSAPRIPFTSRPLVSIPRRGWSSRWWLDCQSGILGCCSLPVPWNFLMPAQQQLQVFLFLFPSAFLAGRASGAKCYGKRSSSPSKNHRHRSSIAALFFLQATSTNPARVPSVQLQVLRPDKSSIAPAKPISGLLLAGTRRECLLFVPPDLLSAGCF</sequence>
<protein>
    <submittedName>
        <fullName evidence="1">Uncharacterized protein</fullName>
    </submittedName>
</protein>
<name>A0A453CQV2_AEGTS</name>
<evidence type="ECO:0000313" key="2">
    <source>
        <dbReference type="Proteomes" id="UP000015105"/>
    </source>
</evidence>
<proteinExistence type="predicted"/>